<dbReference type="SUPFAM" id="SSF53271">
    <property type="entry name" value="PRTase-like"/>
    <property type="match status" value="1"/>
</dbReference>
<proteinExistence type="inferred from homology"/>
<dbReference type="EMBL" id="JBAKAZ010000045">
    <property type="protein sequence ID" value="MEL0630220.1"/>
    <property type="molecule type" value="Genomic_DNA"/>
</dbReference>
<comment type="caution">
    <text evidence="3">The sequence shown here is derived from an EMBL/GenBank/DDBJ whole genome shotgun (WGS) entry which is preliminary data.</text>
</comment>
<name>A0ABU9GSA6_9GAMM</name>
<protein>
    <submittedName>
        <fullName evidence="3">ComF family protein</fullName>
    </submittedName>
</protein>
<dbReference type="Gene3D" id="3.40.50.2020">
    <property type="match status" value="1"/>
</dbReference>
<feature type="domain" description="Phosphoribosyltransferase" evidence="2">
    <location>
        <begin position="153"/>
        <end position="241"/>
    </location>
</feature>
<evidence type="ECO:0000313" key="3">
    <source>
        <dbReference type="EMBL" id="MEL0630220.1"/>
    </source>
</evidence>
<comment type="similarity">
    <text evidence="1">Belongs to the ComF/GntX family.</text>
</comment>
<sequence length="248" mass="28047">MIRFLQRLTKLHQILLEGCLPNHCLLCNLPSEQSLICRYCYETMLMPRPCCLHCGCGLATTQNFCGECIKHSFEFQQLHAIAGYQSPFPELIKQLKYDNQLLNADLLGLLLADSIKQRYSAMELLTIDYVIAVPLHSKKLRKRGFNQAQLICDALIQHLPITVPCPPLITRNKFTNAQEGLTRPQRASNLNNAFSISPDSKIQLQGKYIVLIDDVVTTGATINSLCKCLLEANIKRVDVWCISRTELD</sequence>
<dbReference type="PANTHER" id="PTHR47505">
    <property type="entry name" value="DNA UTILIZATION PROTEIN YHGH"/>
    <property type="match status" value="1"/>
</dbReference>
<dbReference type="CDD" id="cd06223">
    <property type="entry name" value="PRTases_typeI"/>
    <property type="match status" value="1"/>
</dbReference>
<dbReference type="PANTHER" id="PTHR47505:SF1">
    <property type="entry name" value="DNA UTILIZATION PROTEIN YHGH"/>
    <property type="match status" value="1"/>
</dbReference>
<dbReference type="RefSeq" id="WP_341598348.1">
    <property type="nucleotide sequence ID" value="NZ_JBAKAZ010000045.1"/>
</dbReference>
<dbReference type="Proteomes" id="UP001369082">
    <property type="component" value="Unassembled WGS sequence"/>
</dbReference>
<reference evidence="3 4" key="1">
    <citation type="submission" date="2024-02" db="EMBL/GenBank/DDBJ databases">
        <title>Bacteria isolated from the canopy kelp, Nereocystis luetkeana.</title>
        <authorList>
            <person name="Pfister C.A."/>
            <person name="Younker I.T."/>
            <person name="Light S.H."/>
        </authorList>
    </citation>
    <scope>NUCLEOTIDE SEQUENCE [LARGE SCALE GENOMIC DNA]</scope>
    <source>
        <strain evidence="3 4">TI.1.05</strain>
    </source>
</reference>
<organism evidence="3 4">
    <name type="scientific">Psychromonas aquatilis</name>
    <dbReference type="NCBI Taxonomy" id="2005072"/>
    <lineage>
        <taxon>Bacteria</taxon>
        <taxon>Pseudomonadati</taxon>
        <taxon>Pseudomonadota</taxon>
        <taxon>Gammaproteobacteria</taxon>
        <taxon>Alteromonadales</taxon>
        <taxon>Psychromonadaceae</taxon>
        <taxon>Psychromonas</taxon>
    </lineage>
</organism>
<dbReference type="Pfam" id="PF00156">
    <property type="entry name" value="Pribosyltran"/>
    <property type="match status" value="1"/>
</dbReference>
<evidence type="ECO:0000256" key="1">
    <source>
        <dbReference type="ARBA" id="ARBA00008007"/>
    </source>
</evidence>
<evidence type="ECO:0000313" key="4">
    <source>
        <dbReference type="Proteomes" id="UP001369082"/>
    </source>
</evidence>
<keyword evidence="4" id="KW-1185">Reference proteome</keyword>
<dbReference type="InterPro" id="IPR051910">
    <property type="entry name" value="ComF/GntX_DNA_util-trans"/>
</dbReference>
<dbReference type="InterPro" id="IPR000836">
    <property type="entry name" value="PRTase_dom"/>
</dbReference>
<gene>
    <name evidence="3" type="ORF">V6256_11445</name>
</gene>
<dbReference type="InterPro" id="IPR029057">
    <property type="entry name" value="PRTase-like"/>
</dbReference>
<evidence type="ECO:0000259" key="2">
    <source>
        <dbReference type="Pfam" id="PF00156"/>
    </source>
</evidence>
<accession>A0ABU9GSA6</accession>